<dbReference type="OrthoDB" id="203861at2759"/>
<keyword evidence="2" id="KW-0732">Signal</keyword>
<feature type="signal peptide" evidence="2">
    <location>
        <begin position="1"/>
        <end position="30"/>
    </location>
</feature>
<dbReference type="AlphaFoldDB" id="A0A9W7AB14"/>
<keyword evidence="4" id="KW-1185">Reference proteome</keyword>
<evidence type="ECO:0000256" key="1">
    <source>
        <dbReference type="SAM" id="MobiDB-lite"/>
    </source>
</evidence>
<organism evidence="3 4">
    <name type="scientific">Triparma strigata</name>
    <dbReference type="NCBI Taxonomy" id="1606541"/>
    <lineage>
        <taxon>Eukaryota</taxon>
        <taxon>Sar</taxon>
        <taxon>Stramenopiles</taxon>
        <taxon>Ochrophyta</taxon>
        <taxon>Bolidophyceae</taxon>
        <taxon>Parmales</taxon>
        <taxon>Triparmaceae</taxon>
        <taxon>Triparma</taxon>
    </lineage>
</organism>
<feature type="compositionally biased region" description="Basic and acidic residues" evidence="1">
    <location>
        <begin position="327"/>
        <end position="355"/>
    </location>
</feature>
<dbReference type="EMBL" id="BRXY01000117">
    <property type="protein sequence ID" value="GMH67381.1"/>
    <property type="molecule type" value="Genomic_DNA"/>
</dbReference>
<feature type="compositionally biased region" description="Basic residues" evidence="1">
    <location>
        <begin position="285"/>
        <end position="295"/>
    </location>
</feature>
<accession>A0A9W7AB14</accession>
<name>A0A9W7AB14_9STRA</name>
<comment type="caution">
    <text evidence="3">The sequence shown here is derived from an EMBL/GenBank/DDBJ whole genome shotgun (WGS) entry which is preliminary data.</text>
</comment>
<feature type="compositionally biased region" description="Low complexity" evidence="1">
    <location>
        <begin position="59"/>
        <end position="77"/>
    </location>
</feature>
<feature type="chain" id="PRO_5040816715" evidence="2">
    <location>
        <begin position="31"/>
        <end position="367"/>
    </location>
</feature>
<feature type="region of interest" description="Disordered" evidence="1">
    <location>
        <begin position="34"/>
        <end position="91"/>
    </location>
</feature>
<feature type="region of interest" description="Disordered" evidence="1">
    <location>
        <begin position="317"/>
        <end position="367"/>
    </location>
</feature>
<reference evidence="4" key="1">
    <citation type="journal article" date="2023" name="Commun. Biol.">
        <title>Genome analysis of Parmales, the sister group of diatoms, reveals the evolutionary specialization of diatoms from phago-mixotrophs to photoautotrophs.</title>
        <authorList>
            <person name="Ban H."/>
            <person name="Sato S."/>
            <person name="Yoshikawa S."/>
            <person name="Yamada K."/>
            <person name="Nakamura Y."/>
            <person name="Ichinomiya M."/>
            <person name="Sato N."/>
            <person name="Blanc-Mathieu R."/>
            <person name="Endo H."/>
            <person name="Kuwata A."/>
            <person name="Ogata H."/>
        </authorList>
    </citation>
    <scope>NUCLEOTIDE SEQUENCE [LARGE SCALE GENOMIC DNA]</scope>
    <source>
        <strain evidence="4">NIES 3701</strain>
    </source>
</reference>
<evidence type="ECO:0000313" key="3">
    <source>
        <dbReference type="EMBL" id="GMH67381.1"/>
    </source>
</evidence>
<sequence>MRPPSRRFLLSLLPLFIILVLLRQRELVLGVLSGPLPGSDNAGGRAKTKASAEGEGWGSQQSQSPSQSLSTTQSSPTSPSPPTSPQGVRPGVVLWSHGRSATDSFALSFSSNSGLRYCNGEKEGFKSGWRALAEEALRRCVRAGEMFLHLKPMHLEMEGRPRVEEFFEMAKRAGFGTVAASFRRNVLAREVSSYELNREEGNVNKAFKFGVSTVENNSRSYQEGLTAARANGFLVKEFLFSEITGSTCLCVEELKNLMAENEAFTGFHSRRGSDCTEIVSEHVKSSKKHRSKSLAKRVGEKQAKEVGNALRGTEHEWMLDLDAVSPTEKRSDVPDPTGERGGKKGGGRERMENKKKGGLGNEINTHQ</sequence>
<feature type="region of interest" description="Disordered" evidence="1">
    <location>
        <begin position="281"/>
        <end position="303"/>
    </location>
</feature>
<protein>
    <submittedName>
        <fullName evidence="3">Uncharacterized protein</fullName>
    </submittedName>
</protein>
<evidence type="ECO:0000256" key="2">
    <source>
        <dbReference type="SAM" id="SignalP"/>
    </source>
</evidence>
<dbReference type="Proteomes" id="UP001165085">
    <property type="component" value="Unassembled WGS sequence"/>
</dbReference>
<gene>
    <name evidence="3" type="ORF">TrST_g2056</name>
</gene>
<proteinExistence type="predicted"/>
<evidence type="ECO:0000313" key="4">
    <source>
        <dbReference type="Proteomes" id="UP001165085"/>
    </source>
</evidence>